<name>A0A6J6DXQ8_9ZZZZ</name>
<dbReference type="AlphaFoldDB" id="A0A6J6DXQ8"/>
<protein>
    <submittedName>
        <fullName evidence="1">Unannotated protein</fullName>
    </submittedName>
</protein>
<evidence type="ECO:0000313" key="1">
    <source>
        <dbReference type="EMBL" id="CAB4567715.1"/>
    </source>
</evidence>
<reference evidence="1" key="1">
    <citation type="submission" date="2020-05" db="EMBL/GenBank/DDBJ databases">
        <authorList>
            <person name="Chiriac C."/>
            <person name="Salcher M."/>
            <person name="Ghai R."/>
            <person name="Kavagutti S V."/>
        </authorList>
    </citation>
    <scope>NUCLEOTIDE SEQUENCE</scope>
</reference>
<organism evidence="1">
    <name type="scientific">freshwater metagenome</name>
    <dbReference type="NCBI Taxonomy" id="449393"/>
    <lineage>
        <taxon>unclassified sequences</taxon>
        <taxon>metagenomes</taxon>
        <taxon>ecological metagenomes</taxon>
    </lineage>
</organism>
<proteinExistence type="predicted"/>
<sequence>MSSIMANIKGPGPAKTSPALSIGVITESNPDFEKVFSSKCEMDEPGI</sequence>
<accession>A0A6J6DXQ8</accession>
<gene>
    <name evidence="1" type="ORF">UFOPK1689_00450</name>
</gene>
<dbReference type="EMBL" id="CAEZTN010000007">
    <property type="protein sequence ID" value="CAB4567715.1"/>
    <property type="molecule type" value="Genomic_DNA"/>
</dbReference>